<dbReference type="InterPro" id="IPR053168">
    <property type="entry name" value="Glutamic_endopeptidase"/>
</dbReference>
<dbReference type="PANTHER" id="PTHR31589:SF233">
    <property type="entry name" value="PROTEIN, PUTATIVE (DUF239)-RELATED"/>
    <property type="match status" value="1"/>
</dbReference>
<dbReference type="InterPro" id="IPR004314">
    <property type="entry name" value="Neprosin"/>
</dbReference>
<dbReference type="PANTHER" id="PTHR31589">
    <property type="entry name" value="PROTEIN, PUTATIVE (DUF239)-RELATED-RELATED"/>
    <property type="match status" value="1"/>
</dbReference>
<reference evidence="3" key="1">
    <citation type="journal article" date="2023" name="Plant J.">
        <title>Genome sequences and population genomics provide insights into the demographic history, inbreeding, and mutation load of two 'living fossil' tree species of Dipteronia.</title>
        <authorList>
            <person name="Feng Y."/>
            <person name="Comes H.P."/>
            <person name="Chen J."/>
            <person name="Zhu S."/>
            <person name="Lu R."/>
            <person name="Zhang X."/>
            <person name="Li P."/>
            <person name="Qiu J."/>
            <person name="Olsen K.M."/>
            <person name="Qiu Y."/>
        </authorList>
    </citation>
    <scope>NUCLEOTIDE SEQUENCE</scope>
    <source>
        <strain evidence="3">KIB01</strain>
    </source>
</reference>
<evidence type="ECO:0000256" key="1">
    <source>
        <dbReference type="SAM" id="SignalP"/>
    </source>
</evidence>
<feature type="chain" id="PRO_5041912375" description="Neprosin PEP catalytic domain-containing protein" evidence="1">
    <location>
        <begin position="21"/>
        <end position="254"/>
    </location>
</feature>
<evidence type="ECO:0000313" key="3">
    <source>
        <dbReference type="EMBL" id="KAK2665867.1"/>
    </source>
</evidence>
<dbReference type="AlphaFoldDB" id="A0AAD9XVM5"/>
<comment type="caution">
    <text evidence="3">The sequence shown here is derived from an EMBL/GenBank/DDBJ whole genome shotgun (WGS) entry which is preliminary data.</text>
</comment>
<protein>
    <recommendedName>
        <fullName evidence="2">Neprosin PEP catalytic domain-containing protein</fullName>
    </recommendedName>
</protein>
<accession>A0AAD9XVM5</accession>
<dbReference type="PROSITE" id="PS52045">
    <property type="entry name" value="NEPROSIN_PEP_CD"/>
    <property type="match status" value="1"/>
</dbReference>
<sequence>MSSFLLVVIFLGFSCCGVDCGRKVSRQLQKSKHTDEYDCVDIYKQPAFDNVLLKNHKIQMNPSSLPKFESNNEVFDKYRSFGLQTKDSCPEGMVPIQKNRMNNITDLKSISKLHLGNIQPVTSTAPGKHDPETGNWWLFVGSDSKIGYWPKEILPHLSKAATFVQYGGWTYNSPDGLSPPMGTGRFPNKNVKESCFFAQLQTVNKYNQLVDIERDSLQKVVDNTSCYDAKHWGNRYGTLAQTFSFGGPGGMCGI</sequence>
<dbReference type="Proteomes" id="UP001280121">
    <property type="component" value="Unassembled WGS sequence"/>
</dbReference>
<dbReference type="EMBL" id="JANJYI010000001">
    <property type="protein sequence ID" value="KAK2665867.1"/>
    <property type="molecule type" value="Genomic_DNA"/>
</dbReference>
<dbReference type="Pfam" id="PF03080">
    <property type="entry name" value="Neprosin"/>
    <property type="match status" value="1"/>
</dbReference>
<feature type="signal peptide" evidence="1">
    <location>
        <begin position="1"/>
        <end position="20"/>
    </location>
</feature>
<name>A0AAD9XVM5_9ROSI</name>
<evidence type="ECO:0000313" key="4">
    <source>
        <dbReference type="Proteomes" id="UP001280121"/>
    </source>
</evidence>
<proteinExistence type="predicted"/>
<gene>
    <name evidence="3" type="ORF">Ddye_004441</name>
</gene>
<feature type="domain" description="Neprosin PEP catalytic" evidence="2">
    <location>
        <begin position="1"/>
        <end position="253"/>
    </location>
</feature>
<keyword evidence="4" id="KW-1185">Reference proteome</keyword>
<evidence type="ECO:0000259" key="2">
    <source>
        <dbReference type="PROSITE" id="PS52045"/>
    </source>
</evidence>
<keyword evidence="1" id="KW-0732">Signal</keyword>
<organism evidence="3 4">
    <name type="scientific">Dipteronia dyeriana</name>
    <dbReference type="NCBI Taxonomy" id="168575"/>
    <lineage>
        <taxon>Eukaryota</taxon>
        <taxon>Viridiplantae</taxon>
        <taxon>Streptophyta</taxon>
        <taxon>Embryophyta</taxon>
        <taxon>Tracheophyta</taxon>
        <taxon>Spermatophyta</taxon>
        <taxon>Magnoliopsida</taxon>
        <taxon>eudicotyledons</taxon>
        <taxon>Gunneridae</taxon>
        <taxon>Pentapetalae</taxon>
        <taxon>rosids</taxon>
        <taxon>malvids</taxon>
        <taxon>Sapindales</taxon>
        <taxon>Sapindaceae</taxon>
        <taxon>Hippocastanoideae</taxon>
        <taxon>Acereae</taxon>
        <taxon>Dipteronia</taxon>
    </lineage>
</organism>